<name>A0AB39KTF9_9CAUL</name>
<evidence type="ECO:0000313" key="2">
    <source>
        <dbReference type="EMBL" id="XDO96924.1"/>
    </source>
</evidence>
<dbReference type="AlphaFoldDB" id="A0AB39KTF9"/>
<feature type="region of interest" description="Disordered" evidence="1">
    <location>
        <begin position="1"/>
        <end position="21"/>
    </location>
</feature>
<reference evidence="2" key="1">
    <citation type="submission" date="2024-06" db="EMBL/GenBank/DDBJ databases">
        <title>Caulobacter inopinatus, sp. nov.</title>
        <authorList>
            <person name="Donachie S.P."/>
        </authorList>
    </citation>
    <scope>NUCLEOTIDE SEQUENCE</scope>
    <source>
        <strain evidence="2">73W</strain>
    </source>
</reference>
<organism evidence="2">
    <name type="scientific">Caulobacter sp. 73W</name>
    <dbReference type="NCBI Taxonomy" id="3161137"/>
    <lineage>
        <taxon>Bacteria</taxon>
        <taxon>Pseudomonadati</taxon>
        <taxon>Pseudomonadota</taxon>
        <taxon>Alphaproteobacteria</taxon>
        <taxon>Caulobacterales</taxon>
        <taxon>Caulobacteraceae</taxon>
        <taxon>Caulobacter</taxon>
    </lineage>
</organism>
<protein>
    <submittedName>
        <fullName evidence="2">Uncharacterized protein</fullName>
    </submittedName>
</protein>
<evidence type="ECO:0000256" key="1">
    <source>
        <dbReference type="SAM" id="MobiDB-lite"/>
    </source>
</evidence>
<dbReference type="RefSeq" id="WP_369059816.1">
    <property type="nucleotide sequence ID" value="NZ_CP158375.1"/>
</dbReference>
<proteinExistence type="predicted"/>
<dbReference type="EMBL" id="CP158375">
    <property type="protein sequence ID" value="XDO96924.1"/>
    <property type="molecule type" value="Genomic_DNA"/>
</dbReference>
<accession>A0AB39KTF9</accession>
<gene>
    <name evidence="2" type="ORF">ABOZ73_00390</name>
</gene>
<sequence length="126" mass="15234">MAEHVHAKDQDPEQRQPSRREARILDDARRAYEDGQTHSPWDDLVRHKRHEAVMGYRQVAHALMDSPDREDMELGYALSVRVQRIGEALTRKSRLIERFREEDREIERKLQRERRRERGIERTIPR</sequence>